<dbReference type="InParanoid" id="A0A1Y2PF18"/>
<dbReference type="InterPro" id="IPR026341">
    <property type="entry name" value="T9SS_type_B"/>
</dbReference>
<dbReference type="Proteomes" id="UP000194221">
    <property type="component" value="Unassembled WGS sequence"/>
</dbReference>
<dbReference type="NCBIfam" id="TIGR04131">
    <property type="entry name" value="Bac_Flav_CTERM"/>
    <property type="match status" value="1"/>
</dbReference>
<accession>A0A1Y2PF18</accession>
<organism evidence="2 3">
    <name type="scientific">Tenacibaculum holothuriorum</name>
    <dbReference type="NCBI Taxonomy" id="1635173"/>
    <lineage>
        <taxon>Bacteria</taxon>
        <taxon>Pseudomonadati</taxon>
        <taxon>Bacteroidota</taxon>
        <taxon>Flavobacteriia</taxon>
        <taxon>Flavobacteriales</taxon>
        <taxon>Flavobacteriaceae</taxon>
        <taxon>Tenacibaculum</taxon>
    </lineage>
</organism>
<sequence>MKNIINILILLTSIVTIAQNEANNWYFGRNAGINFSAGNPVALTNGQLNTLEGCASISDINGNLLFYTEGTQVWDRNNNLMPNGTNLLGHESSSQSALIVPNPTNSDIYYLFTVDAQEVDTNGLRYSIIDMNLNGGNGDVTTKNIQLAPSALEKITAVVGRTCDSFWVISVDRSNFYAYEVNSAGVNTTPITSPLGFSSLFSTRGYIKLSPDGTKLALASSESGTYIYDFDASSGIVSNRRTLNLDGFIGYGVEFSVSGNKLYVATGPAINDNTGNQRARIFQFDLNNPDINDINNSRGAPIYDYLGTRGALQLGPDGKIYYAIFDRPQLGVINSPESDRNNVNYVHNGVNLSGRRSSQGLPPFIQSFFLPTTILNADNNEVISTSKQFFCSGRDYILKAGRIEPGATYRWEKDGNIIGTDSILTTNDVNFGPGIYNLTIELSSTCNTTLSADADIEFVPSPVVNTVPTFIQCDQDNNPTDNQTTFDLTTQEAALTNNVSNVSVQFFLQSDTTFSNPLPKSSYVNTSNPETLVVRVSVNSSTNSNCFTLGSLTLQVINSGITNTNITNVYACELDANANTPNATNSQGTGNGYYDFNQKINEIINLNPSISLSSHDIEFYRTQNDANNQTNEITPPYEDDLFVNDSDVFVRIVPKSDTSCFTIIGFKLFVEPLPIPQGSTTPLNLCTANDLTSESVILNADTGNANHTYQWYLNNTAITNATQASYTATEIGTYKVEAYTNNSQMTNSCAGYNTFLVTKNEVANVPTFELCDTDANPADQQTIFNLTTQENALTNNNSNAIVDFFLESDTTFSNPLNKTNHTNTTNPERLIVRVNFDPSVPNCYSYGRLTLQVTNAGITNAAISDIYICEIDANANNSNATNSIGTGEGSYNFSNTFNEVLALNPAINISTHSINFYSSINDANTQNNPIVPPYSNYLFTNNSQIFIRVNANFLPNCPTIIPITIFVEPLPIPQGNLTPTLLCINLPKGSLPLATVTLDASTGNSSDTYQWYLNNEPIVNATNAIYQATEKGTYKVEAYRSHNQINSPCAGYNTFIVTESSKAQIIEIIPSDDTMNNNSISITIEGEGDYEFALNSDGNFIKGTNNLSYIFDNLPIGIYTIRIQDTNGCGITISDEIPIIFFQRHFTPNEDGNFDTWKILGVDNDFYQSVFVRIYDRYGKQVAEMPSKDHPGWDGMYNGEQLPSTDYWFNATLLDKNGKVRIKKSHFSLLRK</sequence>
<dbReference type="STRING" id="1635173.WH52_06405"/>
<keyword evidence="3" id="KW-1185">Reference proteome</keyword>
<feature type="domain" description="Ig-like" evidence="1">
    <location>
        <begin position="362"/>
        <end position="457"/>
    </location>
</feature>
<dbReference type="OrthoDB" id="9765926at2"/>
<dbReference type="InterPro" id="IPR011044">
    <property type="entry name" value="Quino_amine_DH_bsu"/>
</dbReference>
<dbReference type="SUPFAM" id="SSF50969">
    <property type="entry name" value="YVTN repeat-like/Quinoprotein amine dehydrogenase"/>
    <property type="match status" value="1"/>
</dbReference>
<dbReference type="PROSITE" id="PS50835">
    <property type="entry name" value="IG_LIKE"/>
    <property type="match status" value="1"/>
</dbReference>
<evidence type="ECO:0000313" key="2">
    <source>
        <dbReference type="EMBL" id="OSY88387.1"/>
    </source>
</evidence>
<dbReference type="RefSeq" id="WP_086030116.1">
    <property type="nucleotide sequence ID" value="NZ_LAPZ01000003.1"/>
</dbReference>
<comment type="caution">
    <text evidence="2">The sequence shown here is derived from an EMBL/GenBank/DDBJ whole genome shotgun (WGS) entry which is preliminary data.</text>
</comment>
<evidence type="ECO:0000313" key="3">
    <source>
        <dbReference type="Proteomes" id="UP000194221"/>
    </source>
</evidence>
<reference evidence="2 3" key="1">
    <citation type="submission" date="2015-03" db="EMBL/GenBank/DDBJ databases">
        <title>Genome sequence of Tenacibaculum sp. S2-2, isolated from intestinal microbiota of sea cucumber, Apostichopus japonicas.</title>
        <authorList>
            <person name="Shao Z."/>
            <person name="Wang L."/>
            <person name="Li X."/>
        </authorList>
    </citation>
    <scope>NUCLEOTIDE SEQUENCE [LARGE SCALE GENOMIC DNA]</scope>
    <source>
        <strain evidence="2 3">S2-2</strain>
    </source>
</reference>
<dbReference type="Pfam" id="PF13585">
    <property type="entry name" value="CHU_C"/>
    <property type="match status" value="1"/>
</dbReference>
<evidence type="ECO:0000259" key="1">
    <source>
        <dbReference type="PROSITE" id="PS50835"/>
    </source>
</evidence>
<dbReference type="InterPro" id="IPR007110">
    <property type="entry name" value="Ig-like_dom"/>
</dbReference>
<dbReference type="EMBL" id="LAPZ01000003">
    <property type="protein sequence ID" value="OSY88387.1"/>
    <property type="molecule type" value="Genomic_DNA"/>
</dbReference>
<protein>
    <recommendedName>
        <fullName evidence="1">Ig-like domain-containing protein</fullName>
    </recommendedName>
</protein>
<name>A0A1Y2PF18_9FLAO</name>
<gene>
    <name evidence="2" type="ORF">WH52_06405</name>
</gene>
<proteinExistence type="predicted"/>
<dbReference type="AlphaFoldDB" id="A0A1Y2PF18"/>